<gene>
    <name evidence="1" type="ORF">Gocc_0039</name>
</gene>
<dbReference type="EMBL" id="QQZY01000001">
    <property type="protein sequence ID" value="RDI75620.1"/>
    <property type="molecule type" value="Genomic_DNA"/>
</dbReference>
<protein>
    <recommendedName>
        <fullName evidence="3">DUF4446 domain-containing protein</fullName>
    </recommendedName>
</protein>
<dbReference type="AlphaFoldDB" id="A0A7M2Z027"/>
<evidence type="ECO:0000313" key="2">
    <source>
        <dbReference type="Proteomes" id="UP000254134"/>
    </source>
</evidence>
<evidence type="ECO:0000313" key="1">
    <source>
        <dbReference type="EMBL" id="RDI75620.1"/>
    </source>
</evidence>
<accession>A0A7M2Z027</accession>
<sequence>MFDSLAVAVAACAVAALALLGVLLLARGLRRVQAAQRAVLGGTSRDMVDFAVSLQARIDDLHRAVDEVAAGLSRVDRRVDGAITNTAVVRYDAYEDTGGQQSASFAFLDATRTGTVVTAIQGRDYARIYVKDVDRGKASVALSPEEQEAVERAMAR</sequence>
<dbReference type="Pfam" id="PF14584">
    <property type="entry name" value="DUF4446"/>
    <property type="match status" value="1"/>
</dbReference>
<dbReference type="OrthoDB" id="5244042at2"/>
<dbReference type="RefSeq" id="WP_114794528.1">
    <property type="nucleotide sequence ID" value="NZ_QQZY01000001.1"/>
</dbReference>
<reference evidence="2" key="2">
    <citation type="journal article" date="2019" name="MicrobiologyOpen">
        <title>High-quality draft genome sequence of Gaiella occulta isolated from a 150 meter deep mineral water borehole and comparison with the genome sequences of other deep-branching lineages of the phylum Actinobacteria.</title>
        <authorList>
            <person name="Severino R."/>
            <person name="Froufe H.J.C."/>
            <person name="Barroso C."/>
            <person name="Albuquerque L."/>
            <person name="Lobo-da-Cunha A."/>
            <person name="da Costa M.S."/>
            <person name="Egas C."/>
        </authorList>
    </citation>
    <scope>NUCLEOTIDE SEQUENCE [LARGE SCALE GENOMIC DNA]</scope>
    <source>
        <strain evidence="2">F2-233</strain>
    </source>
</reference>
<reference evidence="1 2" key="1">
    <citation type="submission" date="2018-07" db="EMBL/GenBank/DDBJ databases">
        <title>High-quality-draft genome sequence of Gaiella occulta.</title>
        <authorList>
            <person name="Severino R."/>
            <person name="Froufe H.J.C."/>
            <person name="Rainey F.A."/>
            <person name="Barroso C."/>
            <person name="Albuquerque L."/>
            <person name="Lobo-Da-Cunha A."/>
            <person name="Da Costa M.S."/>
            <person name="Egas C."/>
        </authorList>
    </citation>
    <scope>NUCLEOTIDE SEQUENCE [LARGE SCALE GENOMIC DNA]</scope>
    <source>
        <strain evidence="1 2">F2-233</strain>
    </source>
</reference>
<dbReference type="InterPro" id="IPR027981">
    <property type="entry name" value="DUF4446"/>
</dbReference>
<dbReference type="Proteomes" id="UP000254134">
    <property type="component" value="Unassembled WGS sequence"/>
</dbReference>
<organism evidence="1 2">
    <name type="scientific">Gaiella occulta</name>
    <dbReference type="NCBI Taxonomy" id="1002870"/>
    <lineage>
        <taxon>Bacteria</taxon>
        <taxon>Bacillati</taxon>
        <taxon>Actinomycetota</taxon>
        <taxon>Thermoleophilia</taxon>
        <taxon>Gaiellales</taxon>
        <taxon>Gaiellaceae</taxon>
        <taxon>Gaiella</taxon>
    </lineage>
</organism>
<name>A0A7M2Z027_9ACTN</name>
<keyword evidence="2" id="KW-1185">Reference proteome</keyword>
<evidence type="ECO:0008006" key="3">
    <source>
        <dbReference type="Google" id="ProtNLM"/>
    </source>
</evidence>
<comment type="caution">
    <text evidence="1">The sequence shown here is derived from an EMBL/GenBank/DDBJ whole genome shotgun (WGS) entry which is preliminary data.</text>
</comment>
<proteinExistence type="predicted"/>